<dbReference type="Proteomes" id="UP001266305">
    <property type="component" value="Unassembled WGS sequence"/>
</dbReference>
<feature type="compositionally biased region" description="Polar residues" evidence="1">
    <location>
        <begin position="65"/>
        <end position="74"/>
    </location>
</feature>
<keyword evidence="3" id="KW-1185">Reference proteome</keyword>
<name>A0ABQ9TNI0_SAGOE</name>
<feature type="compositionally biased region" description="Polar residues" evidence="1">
    <location>
        <begin position="30"/>
        <end position="47"/>
    </location>
</feature>
<proteinExistence type="predicted"/>
<protein>
    <submittedName>
        <fullName evidence="2">Uncharacterized protein</fullName>
    </submittedName>
</protein>
<sequence>FPEYPMPNSVPWKAVRAQEPSTGPHHPGKQPTNNRSQQAPVISQQPNGDKPLNSAKSLEGCPLQPTGQGTNNQL</sequence>
<feature type="region of interest" description="Disordered" evidence="1">
    <location>
        <begin position="1"/>
        <end position="74"/>
    </location>
</feature>
<feature type="non-terminal residue" evidence="2">
    <location>
        <position position="74"/>
    </location>
</feature>
<evidence type="ECO:0000313" key="3">
    <source>
        <dbReference type="Proteomes" id="UP001266305"/>
    </source>
</evidence>
<gene>
    <name evidence="2" type="ORF">P7K49_035525</name>
</gene>
<feature type="non-terminal residue" evidence="2">
    <location>
        <position position="1"/>
    </location>
</feature>
<dbReference type="EMBL" id="JASSZA010000020">
    <property type="protein sequence ID" value="KAK2086100.1"/>
    <property type="molecule type" value="Genomic_DNA"/>
</dbReference>
<evidence type="ECO:0000256" key="1">
    <source>
        <dbReference type="SAM" id="MobiDB-lite"/>
    </source>
</evidence>
<reference evidence="2 3" key="1">
    <citation type="submission" date="2023-05" db="EMBL/GenBank/DDBJ databases">
        <title>B98-5 Cell Line De Novo Hybrid Assembly: An Optical Mapping Approach.</title>
        <authorList>
            <person name="Kananen K."/>
            <person name="Auerbach J.A."/>
            <person name="Kautto E."/>
            <person name="Blachly J.S."/>
        </authorList>
    </citation>
    <scope>NUCLEOTIDE SEQUENCE [LARGE SCALE GENOMIC DNA]</scope>
    <source>
        <strain evidence="2">B95-8</strain>
        <tissue evidence="2">Cell line</tissue>
    </source>
</reference>
<evidence type="ECO:0000313" key="2">
    <source>
        <dbReference type="EMBL" id="KAK2086100.1"/>
    </source>
</evidence>
<comment type="caution">
    <text evidence="2">The sequence shown here is derived from an EMBL/GenBank/DDBJ whole genome shotgun (WGS) entry which is preliminary data.</text>
</comment>
<accession>A0ABQ9TNI0</accession>
<organism evidence="2 3">
    <name type="scientific">Saguinus oedipus</name>
    <name type="common">Cotton-top tamarin</name>
    <name type="synonym">Oedipomidas oedipus</name>
    <dbReference type="NCBI Taxonomy" id="9490"/>
    <lineage>
        <taxon>Eukaryota</taxon>
        <taxon>Metazoa</taxon>
        <taxon>Chordata</taxon>
        <taxon>Craniata</taxon>
        <taxon>Vertebrata</taxon>
        <taxon>Euteleostomi</taxon>
        <taxon>Mammalia</taxon>
        <taxon>Eutheria</taxon>
        <taxon>Euarchontoglires</taxon>
        <taxon>Primates</taxon>
        <taxon>Haplorrhini</taxon>
        <taxon>Platyrrhini</taxon>
        <taxon>Cebidae</taxon>
        <taxon>Callitrichinae</taxon>
        <taxon>Saguinus</taxon>
    </lineage>
</organism>